<evidence type="ECO:0000313" key="2">
    <source>
        <dbReference type="EMBL" id="CAF4745255.1"/>
    </source>
</evidence>
<name>A0A8S2ZBH7_9BILA</name>
<dbReference type="AlphaFoldDB" id="A0A8S2ZBH7"/>
<dbReference type="EMBL" id="CAJOBJ010107938">
    <property type="protein sequence ID" value="CAF4617699.1"/>
    <property type="molecule type" value="Genomic_DNA"/>
</dbReference>
<dbReference type="Proteomes" id="UP000681720">
    <property type="component" value="Unassembled WGS sequence"/>
</dbReference>
<sequence length="61" mass="7505">MQEEAERLVQDKYNDFNSKSYFTRTKRQATNNTDRERTCCYMYIRIDPTLWDIVYRNEGLN</sequence>
<evidence type="ECO:0000313" key="3">
    <source>
        <dbReference type="Proteomes" id="UP000681720"/>
    </source>
</evidence>
<accession>A0A8S2ZBH7</accession>
<proteinExistence type="predicted"/>
<evidence type="ECO:0000313" key="1">
    <source>
        <dbReference type="EMBL" id="CAF4617699.1"/>
    </source>
</evidence>
<organism evidence="1 3">
    <name type="scientific">Rotaria magnacalcarata</name>
    <dbReference type="NCBI Taxonomy" id="392030"/>
    <lineage>
        <taxon>Eukaryota</taxon>
        <taxon>Metazoa</taxon>
        <taxon>Spiralia</taxon>
        <taxon>Gnathifera</taxon>
        <taxon>Rotifera</taxon>
        <taxon>Eurotatoria</taxon>
        <taxon>Bdelloidea</taxon>
        <taxon>Philodinida</taxon>
        <taxon>Philodinidae</taxon>
        <taxon>Rotaria</taxon>
    </lineage>
</organism>
<protein>
    <submittedName>
        <fullName evidence="1">Uncharacterized protein</fullName>
    </submittedName>
</protein>
<dbReference type="Proteomes" id="UP000681967">
    <property type="component" value="Unassembled WGS sequence"/>
</dbReference>
<feature type="non-terminal residue" evidence="1">
    <location>
        <position position="61"/>
    </location>
</feature>
<dbReference type="EMBL" id="CAJOBH010128386">
    <property type="protein sequence ID" value="CAF4745255.1"/>
    <property type="molecule type" value="Genomic_DNA"/>
</dbReference>
<reference evidence="1" key="1">
    <citation type="submission" date="2021-02" db="EMBL/GenBank/DDBJ databases">
        <authorList>
            <person name="Nowell W R."/>
        </authorList>
    </citation>
    <scope>NUCLEOTIDE SEQUENCE</scope>
</reference>
<gene>
    <name evidence="2" type="ORF">BYL167_LOCUS45871</name>
    <name evidence="1" type="ORF">GIL414_LOCUS39632</name>
</gene>
<comment type="caution">
    <text evidence="1">The sequence shown here is derived from an EMBL/GenBank/DDBJ whole genome shotgun (WGS) entry which is preliminary data.</text>
</comment>